<evidence type="ECO:0000256" key="9">
    <source>
        <dbReference type="ARBA" id="ARBA00023163"/>
    </source>
</evidence>
<dbReference type="Gene3D" id="1.10.10.10">
    <property type="entry name" value="Winged helix-like DNA-binding domain superfamily/Winged helix DNA-binding domain"/>
    <property type="match status" value="1"/>
</dbReference>
<comment type="caution">
    <text evidence="16">The sequence shown here is derived from an EMBL/GenBank/DDBJ whole genome shotgun (WGS) entry which is preliminary data.</text>
</comment>
<feature type="domain" description="Response regulatory" evidence="14">
    <location>
        <begin position="3"/>
        <end position="116"/>
    </location>
</feature>
<dbReference type="EMBL" id="JACJHX010000003">
    <property type="protein sequence ID" value="MBA9026167.1"/>
    <property type="molecule type" value="Genomic_DNA"/>
</dbReference>
<comment type="subcellular location">
    <subcellularLocation>
        <location evidence="1">Cytoplasm</location>
    </subcellularLocation>
</comment>
<keyword evidence="8" id="KW-0010">Activator</keyword>
<dbReference type="PANTHER" id="PTHR48111:SF49">
    <property type="entry name" value="HEME RESPONSE REGULATOR HSSR"/>
    <property type="match status" value="1"/>
</dbReference>
<feature type="modified residue" description="4-aspartylphosphate" evidence="12">
    <location>
        <position position="52"/>
    </location>
</feature>
<name>A0ABR6CMB7_9BACI</name>
<evidence type="ECO:0000256" key="3">
    <source>
        <dbReference type="ARBA" id="ARBA00022553"/>
    </source>
</evidence>
<dbReference type="PANTHER" id="PTHR48111">
    <property type="entry name" value="REGULATOR OF RPOS"/>
    <property type="match status" value="1"/>
</dbReference>
<dbReference type="SMART" id="SM00448">
    <property type="entry name" value="REC"/>
    <property type="match status" value="1"/>
</dbReference>
<keyword evidence="5" id="KW-0805">Transcription regulation</keyword>
<evidence type="ECO:0000256" key="2">
    <source>
        <dbReference type="ARBA" id="ARBA00022490"/>
    </source>
</evidence>
<dbReference type="PROSITE" id="PS51755">
    <property type="entry name" value="OMPR_PHOB"/>
    <property type="match status" value="1"/>
</dbReference>
<keyword evidence="17" id="KW-1185">Reference proteome</keyword>
<evidence type="ECO:0000313" key="17">
    <source>
        <dbReference type="Proteomes" id="UP000626697"/>
    </source>
</evidence>
<gene>
    <name evidence="16" type="ORF">HNP81_001452</name>
</gene>
<keyword evidence="4" id="KW-0902">Two-component regulatory system</keyword>
<dbReference type="SMART" id="SM00862">
    <property type="entry name" value="Trans_reg_C"/>
    <property type="match status" value="1"/>
</dbReference>
<dbReference type="SUPFAM" id="SSF52172">
    <property type="entry name" value="CheY-like"/>
    <property type="match status" value="1"/>
</dbReference>
<evidence type="ECO:0000256" key="4">
    <source>
        <dbReference type="ARBA" id="ARBA00023012"/>
    </source>
</evidence>
<dbReference type="InterPro" id="IPR001789">
    <property type="entry name" value="Sig_transdc_resp-reg_receiver"/>
</dbReference>
<dbReference type="InterPro" id="IPR036388">
    <property type="entry name" value="WH-like_DNA-bd_sf"/>
</dbReference>
<evidence type="ECO:0000256" key="1">
    <source>
        <dbReference type="ARBA" id="ARBA00004496"/>
    </source>
</evidence>
<dbReference type="InterPro" id="IPR001867">
    <property type="entry name" value="OmpR/PhoB-type_DNA-bd"/>
</dbReference>
<keyword evidence="9" id="KW-0804">Transcription</keyword>
<evidence type="ECO:0000256" key="8">
    <source>
        <dbReference type="ARBA" id="ARBA00023159"/>
    </source>
</evidence>
<evidence type="ECO:0000256" key="6">
    <source>
        <dbReference type="ARBA" id="ARBA00023026"/>
    </source>
</evidence>
<accession>A0ABR6CMB7</accession>
<evidence type="ECO:0000256" key="13">
    <source>
        <dbReference type="PROSITE-ProRule" id="PRU01091"/>
    </source>
</evidence>
<keyword evidence="3 12" id="KW-0597">Phosphoprotein</keyword>
<comment type="function">
    <text evidence="10">Member of the two-component regulatory system HssS/HssR involved in intracellular heme homeostasis and tempering of staphylococcal virulence. Phosphorylated HssR binds to a direct repeat sequence within hrtAB promoter and activates the expression of hrtAB, an efflux pump, in response to extracellular heme, hemin, hemoglobin or blood.</text>
</comment>
<evidence type="ECO:0000259" key="14">
    <source>
        <dbReference type="PROSITE" id="PS50110"/>
    </source>
</evidence>
<feature type="DNA-binding region" description="OmpR/PhoB-type" evidence="13">
    <location>
        <begin position="124"/>
        <end position="222"/>
    </location>
</feature>
<dbReference type="InterPro" id="IPR039420">
    <property type="entry name" value="WalR-like"/>
</dbReference>
<reference evidence="16 17" key="1">
    <citation type="submission" date="2020-08" db="EMBL/GenBank/DDBJ databases">
        <title>Genomic Encyclopedia of Type Strains, Phase IV (KMG-IV): sequencing the most valuable type-strain genomes for metagenomic binning, comparative biology and taxonomic classification.</title>
        <authorList>
            <person name="Goeker M."/>
        </authorList>
    </citation>
    <scope>NUCLEOTIDE SEQUENCE [LARGE SCALE GENOMIC DNA]</scope>
    <source>
        <strain evidence="16 17">DSM 105481</strain>
    </source>
</reference>
<evidence type="ECO:0000256" key="11">
    <source>
        <dbReference type="ARBA" id="ARBA00039976"/>
    </source>
</evidence>
<dbReference type="CDD" id="cd17574">
    <property type="entry name" value="REC_OmpR"/>
    <property type="match status" value="1"/>
</dbReference>
<evidence type="ECO:0000313" key="16">
    <source>
        <dbReference type="EMBL" id="MBA9026167.1"/>
    </source>
</evidence>
<dbReference type="Gene3D" id="6.10.250.690">
    <property type="match status" value="1"/>
</dbReference>
<keyword evidence="6" id="KW-0843">Virulence</keyword>
<evidence type="ECO:0000256" key="12">
    <source>
        <dbReference type="PROSITE-ProRule" id="PRU00169"/>
    </source>
</evidence>
<keyword evidence="7 13" id="KW-0238">DNA-binding</keyword>
<evidence type="ECO:0000256" key="5">
    <source>
        <dbReference type="ARBA" id="ARBA00023015"/>
    </source>
</evidence>
<dbReference type="Proteomes" id="UP000626697">
    <property type="component" value="Unassembled WGS sequence"/>
</dbReference>
<dbReference type="GO" id="GO:0003677">
    <property type="term" value="F:DNA binding"/>
    <property type="evidence" value="ECO:0007669"/>
    <property type="project" value="UniProtKB-KW"/>
</dbReference>
<dbReference type="PROSITE" id="PS50110">
    <property type="entry name" value="RESPONSE_REGULATORY"/>
    <property type="match status" value="1"/>
</dbReference>
<dbReference type="RefSeq" id="WP_182502082.1">
    <property type="nucleotide sequence ID" value="NZ_JACJHX010000003.1"/>
</dbReference>
<feature type="domain" description="OmpR/PhoB-type" evidence="15">
    <location>
        <begin position="124"/>
        <end position="222"/>
    </location>
</feature>
<sequence length="225" mass="26165">MIHILIADDDLHIRELLKHFLQKEGFSVYLAADGVEASDILLEQQIQLAIIDVMMPNKDGYQLCEEMRNDYDFPIILLTAKDQLIDKEKGFAVGTDDYVTKPFEPKELLFRIKALLRRFQMVNAEKIILNQTVIDRKSYEVHANGKLLMLPMKEFELLAQLASFPNRIFTRDELIHLIWGADFSGDDRTVDVHIKRLRERFSNQDCDFLIKTVRGVGYKLEVAQH</sequence>
<dbReference type="Pfam" id="PF00072">
    <property type="entry name" value="Response_reg"/>
    <property type="match status" value="1"/>
</dbReference>
<dbReference type="InterPro" id="IPR011006">
    <property type="entry name" value="CheY-like_superfamily"/>
</dbReference>
<dbReference type="Pfam" id="PF00486">
    <property type="entry name" value="Trans_reg_C"/>
    <property type="match status" value="1"/>
</dbReference>
<evidence type="ECO:0000256" key="7">
    <source>
        <dbReference type="ARBA" id="ARBA00023125"/>
    </source>
</evidence>
<protein>
    <recommendedName>
        <fullName evidence="11">Heme response regulator HssR</fullName>
    </recommendedName>
</protein>
<organism evidence="16 17">
    <name type="scientific">Peribacillus huizhouensis</name>
    <dbReference type="NCBI Taxonomy" id="1501239"/>
    <lineage>
        <taxon>Bacteria</taxon>
        <taxon>Bacillati</taxon>
        <taxon>Bacillota</taxon>
        <taxon>Bacilli</taxon>
        <taxon>Bacillales</taxon>
        <taxon>Bacillaceae</taxon>
        <taxon>Peribacillus</taxon>
    </lineage>
</organism>
<evidence type="ECO:0000256" key="10">
    <source>
        <dbReference type="ARBA" id="ARBA00037471"/>
    </source>
</evidence>
<dbReference type="CDD" id="cd00383">
    <property type="entry name" value="trans_reg_C"/>
    <property type="match status" value="1"/>
</dbReference>
<dbReference type="Gene3D" id="3.40.50.2300">
    <property type="match status" value="1"/>
</dbReference>
<keyword evidence="2" id="KW-0963">Cytoplasm</keyword>
<evidence type="ECO:0000259" key="15">
    <source>
        <dbReference type="PROSITE" id="PS51755"/>
    </source>
</evidence>
<proteinExistence type="predicted"/>